<evidence type="ECO:0000256" key="2">
    <source>
        <dbReference type="ARBA" id="ARBA00022705"/>
    </source>
</evidence>
<dbReference type="OrthoDB" id="9764911at2"/>
<proteinExistence type="predicted"/>
<dbReference type="PANTHER" id="PTHR10133:SF27">
    <property type="entry name" value="DNA POLYMERASE NU"/>
    <property type="match status" value="1"/>
</dbReference>
<keyword evidence="6" id="KW-1185">Reference proteome</keyword>
<dbReference type="InterPro" id="IPR012337">
    <property type="entry name" value="RNaseH-like_sf"/>
</dbReference>
<gene>
    <name evidence="5" type="ORF">SAMN03080606_01157</name>
</gene>
<dbReference type="SUPFAM" id="SSF53098">
    <property type="entry name" value="Ribonuclease H-like"/>
    <property type="match status" value="1"/>
</dbReference>
<evidence type="ECO:0000256" key="3">
    <source>
        <dbReference type="ARBA" id="ARBA00049244"/>
    </source>
</evidence>
<keyword evidence="2" id="KW-0235">DNA replication</keyword>
<dbReference type="Pfam" id="PF00476">
    <property type="entry name" value="DNA_pol_A"/>
    <property type="match status" value="1"/>
</dbReference>
<dbReference type="EMBL" id="FMUS01000005">
    <property type="protein sequence ID" value="SCY26265.1"/>
    <property type="molecule type" value="Genomic_DNA"/>
</dbReference>
<sequence length="653" mass="74416">MQILSIDIETYSSVDLAKCGVYPYAEAHDFEILLLAYGVDDEEVQVIDICQGELISQRILDALTDPTIIKTAYNARFERTCLSKYLNLPMPPEQWRCSQVHALTLGLPGHLEVVAKVMGLKQQKMKEGKALIRYFTIPCKPTKANGERQRNLPEHDLEKWEVFKAYCKQDVEVEREIRRKLTPFPMLAKEHKTWELDQRINERGIQVDKTLVDHAIKCDHLYQEKLLKEAEDLTGLANPNSPTQLKEWLKNKHRIGVECLSKDAVAELLEKTEIKEVKELLMLRQEMSKTSVKKYEAMDRVMRKDERVGGLLQFYGANRTGRWAGRLVQIQNLPRNLMTDLKLARVLLKSGEYEMLELLFDSVPDVLSQLIRTAFIPSPGNRLIISDFSAIEARIIAWLAGEEWVVETFRGHGKIYEMTASRMFGVPLERIAKGNPEYELRQKGKVAVLACGYQGSTGALIAMGATRMGLNEEELPGIVAAWRKANPNIVRFWYEVEESAIKTVKDRTTVTMQHNLKFSYKSGMLFIVLPSGRALVYVRPRLELDTRFNKEKITFEGMDQTSKTWGRIDTYGGKICENIIQGTARDCLADALLRLDKAGYDIVAHIHDEVVLDVPKDKGSLEEVNSIMAAPIPWAKGLPMNADGFETEFYMKD</sequence>
<reference evidence="5 6" key="1">
    <citation type="submission" date="2016-10" db="EMBL/GenBank/DDBJ databases">
        <authorList>
            <person name="de Groot N.N."/>
        </authorList>
    </citation>
    <scope>NUCLEOTIDE SEQUENCE [LARGE SCALE GENOMIC DNA]</scope>
    <source>
        <strain evidence="5 6">DSM 18978</strain>
    </source>
</reference>
<feature type="domain" description="DNA-directed DNA polymerase family A palm" evidence="4">
    <location>
        <begin position="368"/>
        <end position="618"/>
    </location>
</feature>
<dbReference type="GO" id="GO:0003677">
    <property type="term" value="F:DNA binding"/>
    <property type="evidence" value="ECO:0007669"/>
    <property type="project" value="InterPro"/>
</dbReference>
<dbReference type="GO" id="GO:0003887">
    <property type="term" value="F:DNA-directed DNA polymerase activity"/>
    <property type="evidence" value="ECO:0007669"/>
    <property type="project" value="UniProtKB-EC"/>
</dbReference>
<organism evidence="5 6">
    <name type="scientific">Alkaliphilus peptidifermentans DSM 18978</name>
    <dbReference type="NCBI Taxonomy" id="1120976"/>
    <lineage>
        <taxon>Bacteria</taxon>
        <taxon>Bacillati</taxon>
        <taxon>Bacillota</taxon>
        <taxon>Clostridia</taxon>
        <taxon>Peptostreptococcales</taxon>
        <taxon>Natronincolaceae</taxon>
        <taxon>Alkaliphilus</taxon>
    </lineage>
</organism>
<dbReference type="PANTHER" id="PTHR10133">
    <property type="entry name" value="DNA POLYMERASE I"/>
    <property type="match status" value="1"/>
</dbReference>
<evidence type="ECO:0000256" key="1">
    <source>
        <dbReference type="ARBA" id="ARBA00012417"/>
    </source>
</evidence>
<dbReference type="SUPFAM" id="SSF56672">
    <property type="entry name" value="DNA/RNA polymerases"/>
    <property type="match status" value="1"/>
</dbReference>
<evidence type="ECO:0000313" key="5">
    <source>
        <dbReference type="EMBL" id="SCY26265.1"/>
    </source>
</evidence>
<name>A0A1G5EH32_9FIRM</name>
<comment type="catalytic activity">
    <reaction evidence="3">
        <text>DNA(n) + a 2'-deoxyribonucleoside 5'-triphosphate = DNA(n+1) + diphosphate</text>
        <dbReference type="Rhea" id="RHEA:22508"/>
        <dbReference type="Rhea" id="RHEA-COMP:17339"/>
        <dbReference type="Rhea" id="RHEA-COMP:17340"/>
        <dbReference type="ChEBI" id="CHEBI:33019"/>
        <dbReference type="ChEBI" id="CHEBI:61560"/>
        <dbReference type="ChEBI" id="CHEBI:173112"/>
        <dbReference type="EC" id="2.7.7.7"/>
    </reaction>
</comment>
<protein>
    <recommendedName>
        <fullName evidence="1">DNA-directed DNA polymerase</fullName>
        <ecNumber evidence="1">2.7.7.7</ecNumber>
    </recommendedName>
</protein>
<evidence type="ECO:0000313" key="6">
    <source>
        <dbReference type="Proteomes" id="UP000198636"/>
    </source>
</evidence>
<dbReference type="AlphaFoldDB" id="A0A1G5EH32"/>
<dbReference type="Proteomes" id="UP000198636">
    <property type="component" value="Unassembled WGS sequence"/>
</dbReference>
<evidence type="ECO:0000259" key="4">
    <source>
        <dbReference type="SMART" id="SM00482"/>
    </source>
</evidence>
<dbReference type="InterPro" id="IPR043502">
    <property type="entry name" value="DNA/RNA_pol_sf"/>
</dbReference>
<accession>A0A1G5EH32</accession>
<dbReference type="GO" id="GO:0006261">
    <property type="term" value="P:DNA-templated DNA replication"/>
    <property type="evidence" value="ECO:0007669"/>
    <property type="project" value="InterPro"/>
</dbReference>
<dbReference type="InterPro" id="IPR002298">
    <property type="entry name" value="DNA_polymerase_A"/>
</dbReference>
<dbReference type="SMART" id="SM00482">
    <property type="entry name" value="POLAc"/>
    <property type="match status" value="1"/>
</dbReference>
<dbReference type="STRING" id="1120976.SAMN03080606_01157"/>
<dbReference type="InterPro" id="IPR001098">
    <property type="entry name" value="DNA-dir_DNA_pol_A_palm_dom"/>
</dbReference>
<dbReference type="RefSeq" id="WP_091541018.1">
    <property type="nucleotide sequence ID" value="NZ_FMUS01000005.1"/>
</dbReference>
<dbReference type="EC" id="2.7.7.7" evidence="1"/>
<dbReference type="Gene3D" id="1.10.150.20">
    <property type="entry name" value="5' to 3' exonuclease, C-terminal subdomain"/>
    <property type="match status" value="1"/>
</dbReference>
<dbReference type="GO" id="GO:0006302">
    <property type="term" value="P:double-strand break repair"/>
    <property type="evidence" value="ECO:0007669"/>
    <property type="project" value="TreeGrafter"/>
</dbReference>
<dbReference type="CDD" id="cd08642">
    <property type="entry name" value="DNA_pol_A_pol_I_A"/>
    <property type="match status" value="1"/>
</dbReference>